<organism evidence="1 2">
    <name type="scientific">Rhynchophorus ferrugineus</name>
    <name type="common">Red palm weevil</name>
    <name type="synonym">Curculio ferrugineus</name>
    <dbReference type="NCBI Taxonomy" id="354439"/>
    <lineage>
        <taxon>Eukaryota</taxon>
        <taxon>Metazoa</taxon>
        <taxon>Ecdysozoa</taxon>
        <taxon>Arthropoda</taxon>
        <taxon>Hexapoda</taxon>
        <taxon>Insecta</taxon>
        <taxon>Pterygota</taxon>
        <taxon>Neoptera</taxon>
        <taxon>Endopterygota</taxon>
        <taxon>Coleoptera</taxon>
        <taxon>Polyphaga</taxon>
        <taxon>Cucujiformia</taxon>
        <taxon>Curculionidae</taxon>
        <taxon>Dryophthorinae</taxon>
        <taxon>Rhynchophorus</taxon>
    </lineage>
</organism>
<gene>
    <name evidence="1" type="ORF">GWI33_005033</name>
</gene>
<keyword evidence="2" id="KW-1185">Reference proteome</keyword>
<dbReference type="EMBL" id="JAACXV010000252">
    <property type="protein sequence ID" value="KAF7281195.1"/>
    <property type="molecule type" value="Genomic_DNA"/>
</dbReference>
<accession>A0A834II74</accession>
<protein>
    <submittedName>
        <fullName evidence="1">Uncharacterized protein</fullName>
    </submittedName>
</protein>
<dbReference type="AlphaFoldDB" id="A0A834II74"/>
<proteinExistence type="predicted"/>
<reference evidence="1" key="1">
    <citation type="submission" date="2020-08" db="EMBL/GenBank/DDBJ databases">
        <title>Genome sequencing and assembly of the red palm weevil Rhynchophorus ferrugineus.</title>
        <authorList>
            <person name="Dias G.B."/>
            <person name="Bergman C.M."/>
            <person name="Manee M."/>
        </authorList>
    </citation>
    <scope>NUCLEOTIDE SEQUENCE</scope>
    <source>
        <strain evidence="1">AA-2017</strain>
        <tissue evidence="1">Whole larva</tissue>
    </source>
</reference>
<evidence type="ECO:0000313" key="1">
    <source>
        <dbReference type="EMBL" id="KAF7281195.1"/>
    </source>
</evidence>
<sequence length="91" mass="10327">MRGVKNIRIYAPTGSPDNLIGTKLHLKMCVFITVFKDETEPQTINLNVNFAFTKSIFPKAIVIMGSIRNCRIYKYMKISIKGLSELDTDLT</sequence>
<comment type="caution">
    <text evidence="1">The sequence shown here is derived from an EMBL/GenBank/DDBJ whole genome shotgun (WGS) entry which is preliminary data.</text>
</comment>
<dbReference type="Proteomes" id="UP000625711">
    <property type="component" value="Unassembled WGS sequence"/>
</dbReference>
<name>A0A834II74_RHYFE</name>
<evidence type="ECO:0000313" key="2">
    <source>
        <dbReference type="Proteomes" id="UP000625711"/>
    </source>
</evidence>